<protein>
    <submittedName>
        <fullName evidence="9">VPS37 C-terminal domain-containing protein</fullName>
    </submittedName>
</protein>
<keyword evidence="6" id="KW-0175">Coiled coil</keyword>
<comment type="subcellular location">
    <subcellularLocation>
        <location evidence="1">Endosome</location>
    </subcellularLocation>
</comment>
<evidence type="ECO:0000259" key="7">
    <source>
        <dbReference type="Pfam" id="PF07200"/>
    </source>
</evidence>
<evidence type="ECO:0000256" key="6">
    <source>
        <dbReference type="SAM" id="Coils"/>
    </source>
</evidence>
<dbReference type="AlphaFoldDB" id="A0A1I7SGV9"/>
<dbReference type="WBParaSite" id="BXY_1227400.1">
    <property type="protein sequence ID" value="BXY_1227400.1"/>
    <property type="gene ID" value="BXY_1227400"/>
</dbReference>
<evidence type="ECO:0000256" key="2">
    <source>
        <dbReference type="ARBA" id="ARBA00007617"/>
    </source>
</evidence>
<evidence type="ECO:0000313" key="9">
    <source>
        <dbReference type="WBParaSite" id="BXY_1227400.1"/>
    </source>
</evidence>
<keyword evidence="4" id="KW-0967">Endosome</keyword>
<proteinExistence type="inferred from homology"/>
<organism evidence="8 9">
    <name type="scientific">Bursaphelenchus xylophilus</name>
    <name type="common">Pinewood nematode worm</name>
    <name type="synonym">Aphelenchoides xylophilus</name>
    <dbReference type="NCBI Taxonomy" id="6326"/>
    <lineage>
        <taxon>Eukaryota</taxon>
        <taxon>Metazoa</taxon>
        <taxon>Ecdysozoa</taxon>
        <taxon>Nematoda</taxon>
        <taxon>Chromadorea</taxon>
        <taxon>Rhabditida</taxon>
        <taxon>Tylenchina</taxon>
        <taxon>Tylenchomorpha</taxon>
        <taxon>Aphelenchoidea</taxon>
        <taxon>Aphelenchoididae</taxon>
        <taxon>Bursaphelenchus</taxon>
    </lineage>
</organism>
<reference evidence="9" key="1">
    <citation type="submission" date="2016-11" db="UniProtKB">
        <authorList>
            <consortium name="WormBaseParasite"/>
        </authorList>
    </citation>
    <scope>IDENTIFICATION</scope>
</reference>
<dbReference type="Pfam" id="PF07200">
    <property type="entry name" value="Mod_r"/>
    <property type="match status" value="1"/>
</dbReference>
<sequence length="204" mass="24380">MSFESLLLDCQRKLLQDLRKLSTEELTKMANSPFLLDIWIKKEEKVTSFLKSVDSHRKVTENYREINRKLKNQIATKHDALRDKRISVKKLKNSLERLKKEKNEAEEAHSFYALINVLEVMGSEADEESERIFIMDWRPNTLEELKRVIEEELERVRQDEQMRRQIMEEFKRLAKLVQFCIAGIALFTIISRYQRAVTPQFKNF</sequence>
<accession>A0A1I7SGV9</accession>
<evidence type="ECO:0000256" key="1">
    <source>
        <dbReference type="ARBA" id="ARBA00004177"/>
    </source>
</evidence>
<feature type="coiled-coil region" evidence="6">
    <location>
        <begin position="142"/>
        <end position="169"/>
    </location>
</feature>
<keyword evidence="3" id="KW-0813">Transport</keyword>
<name>A0A1I7SGV9_BURXY</name>
<dbReference type="InterPro" id="IPR009851">
    <property type="entry name" value="Mod_r"/>
</dbReference>
<comment type="similarity">
    <text evidence="2">Belongs to the VPS37 family.</text>
</comment>
<keyword evidence="5" id="KW-0653">Protein transport</keyword>
<feature type="coiled-coil region" evidence="6">
    <location>
        <begin position="81"/>
        <end position="115"/>
    </location>
</feature>
<dbReference type="GO" id="GO:0000813">
    <property type="term" value="C:ESCRT I complex"/>
    <property type="evidence" value="ECO:0007669"/>
    <property type="project" value="UniProtKB-ARBA"/>
</dbReference>
<feature type="domain" description="VPS37 C-terminal" evidence="7">
    <location>
        <begin position="20"/>
        <end position="132"/>
    </location>
</feature>
<evidence type="ECO:0000256" key="4">
    <source>
        <dbReference type="ARBA" id="ARBA00022753"/>
    </source>
</evidence>
<evidence type="ECO:0000256" key="5">
    <source>
        <dbReference type="ARBA" id="ARBA00022927"/>
    </source>
</evidence>
<dbReference type="GO" id="GO:0015031">
    <property type="term" value="P:protein transport"/>
    <property type="evidence" value="ECO:0007669"/>
    <property type="project" value="UniProtKB-KW"/>
</dbReference>
<dbReference type="Proteomes" id="UP000095284">
    <property type="component" value="Unplaced"/>
</dbReference>
<evidence type="ECO:0000256" key="3">
    <source>
        <dbReference type="ARBA" id="ARBA00022448"/>
    </source>
</evidence>
<evidence type="ECO:0000313" key="8">
    <source>
        <dbReference type="Proteomes" id="UP000095284"/>
    </source>
</evidence>